<organism evidence="2 3">
    <name type="scientific">Pseudovibrio brasiliensis</name>
    <dbReference type="NCBI Taxonomy" id="1898042"/>
    <lineage>
        <taxon>Bacteria</taxon>
        <taxon>Pseudomonadati</taxon>
        <taxon>Pseudomonadota</taxon>
        <taxon>Alphaproteobacteria</taxon>
        <taxon>Hyphomicrobiales</taxon>
        <taxon>Stappiaceae</taxon>
        <taxon>Pseudovibrio</taxon>
    </lineage>
</organism>
<dbReference type="SMART" id="SM01118">
    <property type="entry name" value="CYTH"/>
    <property type="match status" value="1"/>
</dbReference>
<dbReference type="PANTHER" id="PTHR21028">
    <property type="entry name" value="SI:CH211-156B7.4"/>
    <property type="match status" value="1"/>
</dbReference>
<dbReference type="InterPro" id="IPR033469">
    <property type="entry name" value="CYTH-like_dom_sf"/>
</dbReference>
<accession>A0ABX8AUP3</accession>
<dbReference type="SUPFAM" id="SSF55154">
    <property type="entry name" value="CYTH-like phosphatases"/>
    <property type="match status" value="1"/>
</dbReference>
<evidence type="ECO:0000259" key="1">
    <source>
        <dbReference type="PROSITE" id="PS51707"/>
    </source>
</evidence>
<dbReference type="InterPro" id="IPR023577">
    <property type="entry name" value="CYTH_domain"/>
</dbReference>
<dbReference type="NCBIfam" id="TIGR00318">
    <property type="entry name" value="cyaB"/>
    <property type="match status" value="1"/>
</dbReference>
<dbReference type="RefSeq" id="WP_075701302.1">
    <property type="nucleotide sequence ID" value="NZ_CP074127.1"/>
</dbReference>
<proteinExistence type="predicted"/>
<protein>
    <submittedName>
        <fullName evidence="2">Class IV adenylate cyclase</fullName>
    </submittedName>
</protein>
<sequence>MTGTDLQTKGMLCDPGDHFVGAYEVERKYAVADLEVIRRQLEARGAVPFTLGNTEQDIFYDLADRRLAHNDQQHVLRIMRPSGRALWISKGPGPDKCVSMDLPEADQAHKMIVSLGFEEVERFEKSRDIYFLGKFHVTLDEVPGLGRFIELAIMTDDADKLAEYEQEIADLADTFSLSPEALQTQSYRAMQQALKDA</sequence>
<dbReference type="Pfam" id="PF01928">
    <property type="entry name" value="CYTH"/>
    <property type="match status" value="1"/>
</dbReference>
<dbReference type="Proteomes" id="UP000680706">
    <property type="component" value="Plasmid pAb134-01"/>
</dbReference>
<feature type="domain" description="CYTH" evidence="1">
    <location>
        <begin position="22"/>
        <end position="193"/>
    </location>
</feature>
<dbReference type="CDD" id="cd07890">
    <property type="entry name" value="CYTH-like_AC_IV-like"/>
    <property type="match status" value="1"/>
</dbReference>
<gene>
    <name evidence="2" type="primary">cyaB</name>
    <name evidence="2" type="ORF">KGB56_22185</name>
</gene>
<dbReference type="EMBL" id="CP074127">
    <property type="protein sequence ID" value="QUS58440.1"/>
    <property type="molecule type" value="Genomic_DNA"/>
</dbReference>
<evidence type="ECO:0000313" key="3">
    <source>
        <dbReference type="Proteomes" id="UP000680706"/>
    </source>
</evidence>
<dbReference type="InterPro" id="IPR008173">
    <property type="entry name" value="Adenylyl_cyclase_CyaB"/>
</dbReference>
<dbReference type="PANTHER" id="PTHR21028:SF2">
    <property type="entry name" value="CYTH DOMAIN-CONTAINING PROTEIN"/>
    <property type="match status" value="1"/>
</dbReference>
<evidence type="ECO:0000313" key="2">
    <source>
        <dbReference type="EMBL" id="QUS58440.1"/>
    </source>
</evidence>
<name>A0ABX8AUP3_9HYPH</name>
<dbReference type="PROSITE" id="PS51707">
    <property type="entry name" value="CYTH"/>
    <property type="match status" value="1"/>
</dbReference>
<geneLocation type="plasmid" evidence="2 3">
    <name>pAb134-01</name>
</geneLocation>
<dbReference type="Gene3D" id="2.40.320.10">
    <property type="entry name" value="Hypothetical Protein Pfu-838710-001"/>
    <property type="match status" value="1"/>
</dbReference>
<reference evidence="2 3" key="1">
    <citation type="journal article" date="2021" name="Angew. Chem. Int. Ed. Engl.">
        <title>A novel family of nonribosomal peptides modulate collective behavior in Pseudovibrio bacteria isolated from marine sponges.</title>
        <authorList>
            <person name="Ioca L.P."/>
            <person name="Dai Y."/>
            <person name="Kunakom S."/>
            <person name="Diaz-Espinosa J."/>
            <person name="Krunic A."/>
            <person name="Crnkovic C.M."/>
            <person name="Orjala J."/>
            <person name="Sanchez L.M."/>
            <person name="Ferreira A.G."/>
            <person name="Berlinck R.G.S."/>
            <person name="Eustaquio A.S."/>
        </authorList>
    </citation>
    <scope>NUCLEOTIDE SEQUENCE [LARGE SCALE GENOMIC DNA]</scope>
    <source>
        <strain evidence="2 3">Ab134</strain>
        <plasmid evidence="2 3">pAb134-01</plasmid>
    </source>
</reference>
<keyword evidence="2" id="KW-0614">Plasmid</keyword>
<keyword evidence="3" id="KW-1185">Reference proteome</keyword>